<evidence type="ECO:0000256" key="3">
    <source>
        <dbReference type="PROSITE-ProRule" id="PRU00023"/>
    </source>
</evidence>
<feature type="repeat" description="ANK" evidence="3">
    <location>
        <begin position="181"/>
        <end position="213"/>
    </location>
</feature>
<accession>A0ABP0LKT9</accession>
<keyword evidence="2 3" id="KW-0040">ANK repeat</keyword>
<dbReference type="EMBL" id="CAXAMM010016780">
    <property type="protein sequence ID" value="CAK9039794.1"/>
    <property type="molecule type" value="Genomic_DNA"/>
</dbReference>
<evidence type="ECO:0000313" key="4">
    <source>
        <dbReference type="EMBL" id="CAK9039794.1"/>
    </source>
</evidence>
<gene>
    <name evidence="4" type="ORF">SCF082_LOCUS23245</name>
</gene>
<dbReference type="SMART" id="SM00248">
    <property type="entry name" value="ANK"/>
    <property type="match status" value="5"/>
</dbReference>
<dbReference type="Gene3D" id="1.25.40.20">
    <property type="entry name" value="Ankyrin repeat-containing domain"/>
    <property type="match status" value="2"/>
</dbReference>
<keyword evidence="1" id="KW-0677">Repeat</keyword>
<proteinExistence type="predicted"/>
<reference evidence="4 5" key="1">
    <citation type="submission" date="2024-02" db="EMBL/GenBank/DDBJ databases">
        <authorList>
            <person name="Chen Y."/>
            <person name="Shah S."/>
            <person name="Dougan E. K."/>
            <person name="Thang M."/>
            <person name="Chan C."/>
        </authorList>
    </citation>
    <scope>NUCLEOTIDE SEQUENCE [LARGE SCALE GENOMIC DNA]</scope>
</reference>
<evidence type="ECO:0000256" key="2">
    <source>
        <dbReference type="ARBA" id="ARBA00023043"/>
    </source>
</evidence>
<feature type="repeat" description="ANK" evidence="3">
    <location>
        <begin position="67"/>
        <end position="99"/>
    </location>
</feature>
<dbReference type="PROSITE" id="PS50088">
    <property type="entry name" value="ANK_REPEAT"/>
    <property type="match status" value="3"/>
</dbReference>
<protein>
    <submittedName>
        <fullName evidence="4">Palmitoyltransferase AKR1 (Ankyrin repeat-containing protein AKR1)</fullName>
    </submittedName>
</protein>
<dbReference type="Pfam" id="PF12796">
    <property type="entry name" value="Ank_2"/>
    <property type="match status" value="2"/>
</dbReference>
<comment type="caution">
    <text evidence="4">The sequence shown here is derived from an EMBL/GenBank/DDBJ whole genome shotgun (WGS) entry which is preliminary data.</text>
</comment>
<evidence type="ECO:0000256" key="1">
    <source>
        <dbReference type="ARBA" id="ARBA00022737"/>
    </source>
</evidence>
<evidence type="ECO:0000313" key="5">
    <source>
        <dbReference type="Proteomes" id="UP001642464"/>
    </source>
</evidence>
<dbReference type="Proteomes" id="UP001642464">
    <property type="component" value="Unassembled WGS sequence"/>
</dbReference>
<name>A0ABP0LKT9_9DINO</name>
<organism evidence="4 5">
    <name type="scientific">Durusdinium trenchii</name>
    <dbReference type="NCBI Taxonomy" id="1381693"/>
    <lineage>
        <taxon>Eukaryota</taxon>
        <taxon>Sar</taxon>
        <taxon>Alveolata</taxon>
        <taxon>Dinophyceae</taxon>
        <taxon>Suessiales</taxon>
        <taxon>Symbiodiniaceae</taxon>
        <taxon>Durusdinium</taxon>
    </lineage>
</organism>
<feature type="repeat" description="ANK" evidence="3">
    <location>
        <begin position="148"/>
        <end position="180"/>
    </location>
</feature>
<dbReference type="PROSITE" id="PS50297">
    <property type="entry name" value="ANK_REP_REGION"/>
    <property type="match status" value="2"/>
</dbReference>
<dbReference type="InterPro" id="IPR036770">
    <property type="entry name" value="Ankyrin_rpt-contain_sf"/>
</dbReference>
<dbReference type="SUPFAM" id="SSF48403">
    <property type="entry name" value="Ankyrin repeat"/>
    <property type="match status" value="1"/>
</dbReference>
<dbReference type="InterPro" id="IPR002110">
    <property type="entry name" value="Ankyrin_rpt"/>
</dbReference>
<dbReference type="PANTHER" id="PTHR24161">
    <property type="entry name" value="ANK_REP_REGION DOMAIN-CONTAINING PROTEIN-RELATED"/>
    <property type="match status" value="1"/>
</dbReference>
<keyword evidence="5" id="KW-1185">Reference proteome</keyword>
<dbReference type="PANTHER" id="PTHR24161:SF85">
    <property type="entry name" value="PALMITOYLTRANSFERASE HIP14"/>
    <property type="match status" value="1"/>
</dbReference>
<sequence>MEEAEVFRLVRLGHFEEALPKLRKEPSLWQTREEGGHSVLHWAALQNQCSFVREALQHVEVDVRASNLQTPLMWAMTRGHLQVGKVLLQASADPFAQDSVGASPLILAVQHAHVGAMLLLIALVAPNEPGATHGPSTLQRLLQVRDMRGCTAVHWAAYKGDMPALQLLDYFDADFTALDDEKMTALHRAAQGQQEEVIGLLLDRGVDPSVLDVHGRSCLDVAEQVAKTGRMARRLRRLLESKPSKDFEMGKILVRRSGAEEAEHFAKRAKRMAPAIFWLCCVSIACFEPLDARMRRRYLTELQSSAWTLTPNLAVAFELGVPLCLLLFLLAAQKDPGKVPARVKGNSAVEEAMTGMPVELLEEDSGHVVIATFYLDRTLKRVSLKLPEEHRYYRMQDMIAIFRDKEFTNLVPSLAHLSPRCLAVDFCTERDFRLCFQFQDSDVRDNFYSCLKILRMSLDAGEVEEEEN</sequence>